<dbReference type="Pfam" id="PF02809">
    <property type="entry name" value="UIM"/>
    <property type="match status" value="2"/>
</dbReference>
<dbReference type="GO" id="GO:0016874">
    <property type="term" value="F:ligase activity"/>
    <property type="evidence" value="ECO:0007669"/>
    <property type="project" value="UniProtKB-KW"/>
</dbReference>
<gene>
    <name evidence="3" type="primary">UFO1</name>
    <name evidence="3" type="ORF">C6P45_001163</name>
</gene>
<dbReference type="InterPro" id="IPR052301">
    <property type="entry name" value="SCF_F-box/WD-repeat"/>
</dbReference>
<reference evidence="3 4" key="1">
    <citation type="submission" date="2020-11" db="EMBL/GenBank/DDBJ databases">
        <title>Kefir isolates.</title>
        <authorList>
            <person name="Marcisauskas S."/>
            <person name="Kim Y."/>
            <person name="Blasche S."/>
        </authorList>
    </citation>
    <scope>NUCLEOTIDE SEQUENCE [LARGE SCALE GENOMIC DNA]</scope>
    <source>
        <strain evidence="3 4">OG2</strain>
    </source>
</reference>
<dbReference type="SUPFAM" id="SSF81383">
    <property type="entry name" value="F-box domain"/>
    <property type="match status" value="1"/>
</dbReference>
<dbReference type="Proteomes" id="UP000750334">
    <property type="component" value="Unassembled WGS sequence"/>
</dbReference>
<dbReference type="InterPro" id="IPR036322">
    <property type="entry name" value="WD40_repeat_dom_sf"/>
</dbReference>
<evidence type="ECO:0000256" key="1">
    <source>
        <dbReference type="SAM" id="Coils"/>
    </source>
</evidence>
<dbReference type="SMART" id="SM00726">
    <property type="entry name" value="UIM"/>
    <property type="match status" value="4"/>
</dbReference>
<sequence>MSKITKQYSLETLPIEILFNILAYLDEPDLCNLQQISPLLNLIITDDELWKYLFRARLNTNKFPSVSKSNDFHTEYITRRDTLLRWRHNRVIRTKYAVTPFRTPIPTQANPMARNNFNNIENLVFAYPRCACYHDGTITLIHLQNKRSRQRLTYIPCTTPQGCSTLDFSINAAVFGRFDGRVFGKLLSNKSYLTPATEFNSSHSTCVTAIASLANDTSHANEHRCVSGSENGELIWWEDTKKVTYLKPTNSVIWKLYYWKDFTLALDHDRLYVIVNHTTVHSLILPLSVIRPGMTRINPNLQSQEILQFINVDFGSKTLIMASNSTLFTICFDPNNSFGALQSIKIKDIFPNISTTITNIYLDESTALKEQDFSLAGNDGCYIAVQTSDNDIAIINIRNIATMIKIQTTLSFDEQIHAIKITNLLLVVAIANQIHIMDSSTGSPIKTIQKTDKYPQFLDISENKILVGSGNLLHLLEFISSKNKKLEGDENDVGSTSTTKSHKNRSTKWIETLNSQIDNFDEDENYRRTQRQEHDRLLETYGGDITPTSRYNDQLLTMVNDEDVNDDDIQLRIALLESQSTNIADTSHTEDNEEEQLRRAIEESQRLQDEDVITALNAEDDVYDVTEHNDDDDDDEFRRALELSRNEREQSHRPSSRTVHLLAGDSAQTTNSAIQSSNAASNSAMSEDEELQLALALSLSEIN</sequence>
<dbReference type="PROSITE" id="PS50330">
    <property type="entry name" value="UIM"/>
    <property type="match status" value="3"/>
</dbReference>
<protein>
    <submittedName>
        <fullName evidence="3">F-box ubiquitin ligase</fullName>
    </submittedName>
</protein>
<dbReference type="PANTHER" id="PTHR14381">
    <property type="entry name" value="DACTYLIN"/>
    <property type="match status" value="1"/>
</dbReference>
<dbReference type="Gene3D" id="1.20.1280.50">
    <property type="match status" value="1"/>
</dbReference>
<name>A0A9P7BBU3_MAUEX</name>
<dbReference type="InterPro" id="IPR015943">
    <property type="entry name" value="WD40/YVTN_repeat-like_dom_sf"/>
</dbReference>
<dbReference type="Pfam" id="PF23625">
    <property type="entry name" value="UIM_2"/>
    <property type="match status" value="1"/>
</dbReference>
<comment type="caution">
    <text evidence="3">The sequence shown here is derived from an EMBL/GenBank/DDBJ whole genome shotgun (WGS) entry which is preliminary data.</text>
</comment>
<evidence type="ECO:0000313" key="4">
    <source>
        <dbReference type="Proteomes" id="UP000750334"/>
    </source>
</evidence>
<dbReference type="Gene3D" id="6.10.140.100">
    <property type="match status" value="1"/>
</dbReference>
<organism evidence="3 4">
    <name type="scientific">Maudiozyma exigua</name>
    <name type="common">Yeast</name>
    <name type="synonym">Kazachstania exigua</name>
    <dbReference type="NCBI Taxonomy" id="34358"/>
    <lineage>
        <taxon>Eukaryota</taxon>
        <taxon>Fungi</taxon>
        <taxon>Dikarya</taxon>
        <taxon>Ascomycota</taxon>
        <taxon>Saccharomycotina</taxon>
        <taxon>Saccharomycetes</taxon>
        <taxon>Saccharomycetales</taxon>
        <taxon>Saccharomycetaceae</taxon>
        <taxon>Maudiozyma</taxon>
    </lineage>
</organism>
<dbReference type="EMBL" id="PUHR01000015">
    <property type="protein sequence ID" value="KAG0671150.1"/>
    <property type="molecule type" value="Genomic_DNA"/>
</dbReference>
<dbReference type="GO" id="GO:0031146">
    <property type="term" value="P:SCF-dependent proteasomal ubiquitin-dependent protein catabolic process"/>
    <property type="evidence" value="ECO:0007669"/>
    <property type="project" value="TreeGrafter"/>
</dbReference>
<dbReference type="InterPro" id="IPR001810">
    <property type="entry name" value="F-box_dom"/>
</dbReference>
<dbReference type="SUPFAM" id="SSF50978">
    <property type="entry name" value="WD40 repeat-like"/>
    <property type="match status" value="1"/>
</dbReference>
<accession>A0A9P7BBU3</accession>
<dbReference type="AlphaFoldDB" id="A0A9P7BBU3"/>
<keyword evidence="4" id="KW-1185">Reference proteome</keyword>
<dbReference type="GO" id="GO:0019005">
    <property type="term" value="C:SCF ubiquitin ligase complex"/>
    <property type="evidence" value="ECO:0007669"/>
    <property type="project" value="TreeGrafter"/>
</dbReference>
<feature type="domain" description="F-box" evidence="2">
    <location>
        <begin position="7"/>
        <end position="53"/>
    </location>
</feature>
<dbReference type="OrthoDB" id="2095648at2759"/>
<dbReference type="Gene3D" id="2.130.10.10">
    <property type="entry name" value="YVTN repeat-like/Quinoprotein amine dehydrogenase"/>
    <property type="match status" value="1"/>
</dbReference>
<keyword evidence="1" id="KW-0175">Coiled coil</keyword>
<evidence type="ECO:0000313" key="3">
    <source>
        <dbReference type="EMBL" id="KAG0671150.1"/>
    </source>
</evidence>
<evidence type="ECO:0000259" key="2">
    <source>
        <dbReference type="PROSITE" id="PS50181"/>
    </source>
</evidence>
<dbReference type="Pfam" id="PF12937">
    <property type="entry name" value="F-box-like"/>
    <property type="match status" value="1"/>
</dbReference>
<dbReference type="InterPro" id="IPR036047">
    <property type="entry name" value="F-box-like_dom_sf"/>
</dbReference>
<keyword evidence="3" id="KW-0436">Ligase</keyword>
<proteinExistence type="predicted"/>
<dbReference type="PROSITE" id="PS50181">
    <property type="entry name" value="FBOX"/>
    <property type="match status" value="1"/>
</dbReference>
<dbReference type="InterPro" id="IPR003903">
    <property type="entry name" value="UIM_dom"/>
</dbReference>
<dbReference type="PANTHER" id="PTHR14381:SF1">
    <property type="entry name" value="F-BOX_WD REPEAT-CONTAINING PROTEIN 4"/>
    <property type="match status" value="1"/>
</dbReference>
<dbReference type="SMART" id="SM00256">
    <property type="entry name" value="FBOX"/>
    <property type="match status" value="1"/>
</dbReference>
<feature type="coiled-coil region" evidence="1">
    <location>
        <begin position="583"/>
        <end position="610"/>
    </location>
</feature>